<keyword evidence="2" id="KW-0805">Transcription regulation</keyword>
<dbReference type="PANTHER" id="PTHR43133:SF8">
    <property type="entry name" value="RNA POLYMERASE SIGMA FACTOR HI_1459-RELATED"/>
    <property type="match status" value="1"/>
</dbReference>
<keyword evidence="5" id="KW-0804">Transcription</keyword>
<dbReference type="EMBL" id="CP036274">
    <property type="protein sequence ID" value="QDU28367.1"/>
    <property type="molecule type" value="Genomic_DNA"/>
</dbReference>
<evidence type="ECO:0000256" key="4">
    <source>
        <dbReference type="ARBA" id="ARBA00023125"/>
    </source>
</evidence>
<dbReference type="InterPro" id="IPR036388">
    <property type="entry name" value="WH-like_DNA-bd_sf"/>
</dbReference>
<keyword evidence="4" id="KW-0238">DNA-binding</keyword>
<dbReference type="SUPFAM" id="SSF88659">
    <property type="entry name" value="Sigma3 and sigma4 domains of RNA polymerase sigma factors"/>
    <property type="match status" value="1"/>
</dbReference>
<comment type="similarity">
    <text evidence="1">Belongs to the sigma-70 factor family. ECF subfamily.</text>
</comment>
<dbReference type="KEGG" id="aagg:ETAA8_34670"/>
<reference evidence="7 8" key="1">
    <citation type="submission" date="2019-02" db="EMBL/GenBank/DDBJ databases">
        <title>Deep-cultivation of Planctomycetes and their phenomic and genomic characterization uncovers novel biology.</title>
        <authorList>
            <person name="Wiegand S."/>
            <person name="Jogler M."/>
            <person name="Boedeker C."/>
            <person name="Pinto D."/>
            <person name="Vollmers J."/>
            <person name="Rivas-Marin E."/>
            <person name="Kohn T."/>
            <person name="Peeters S.H."/>
            <person name="Heuer A."/>
            <person name="Rast P."/>
            <person name="Oberbeckmann S."/>
            <person name="Bunk B."/>
            <person name="Jeske O."/>
            <person name="Meyerdierks A."/>
            <person name="Storesund J.E."/>
            <person name="Kallscheuer N."/>
            <person name="Luecker S."/>
            <person name="Lage O.M."/>
            <person name="Pohl T."/>
            <person name="Merkel B.J."/>
            <person name="Hornburger P."/>
            <person name="Mueller R.-W."/>
            <person name="Bruemmer F."/>
            <person name="Labrenz M."/>
            <person name="Spormann A.M."/>
            <person name="Op den Camp H."/>
            <person name="Overmann J."/>
            <person name="Amann R."/>
            <person name="Jetten M.S.M."/>
            <person name="Mascher T."/>
            <person name="Medema M.H."/>
            <person name="Devos D.P."/>
            <person name="Kaster A.-K."/>
            <person name="Ovreas L."/>
            <person name="Rohde M."/>
            <person name="Galperin M.Y."/>
            <person name="Jogler C."/>
        </authorList>
    </citation>
    <scope>NUCLEOTIDE SEQUENCE [LARGE SCALE GENOMIC DNA]</scope>
    <source>
        <strain evidence="7 8">ETA_A8</strain>
    </source>
</reference>
<evidence type="ECO:0000256" key="1">
    <source>
        <dbReference type="ARBA" id="ARBA00010641"/>
    </source>
</evidence>
<evidence type="ECO:0000256" key="2">
    <source>
        <dbReference type="ARBA" id="ARBA00023015"/>
    </source>
</evidence>
<gene>
    <name evidence="7" type="ORF">ETAA8_34670</name>
</gene>
<evidence type="ECO:0000256" key="5">
    <source>
        <dbReference type="ARBA" id="ARBA00023163"/>
    </source>
</evidence>
<evidence type="ECO:0000313" key="8">
    <source>
        <dbReference type="Proteomes" id="UP000315017"/>
    </source>
</evidence>
<dbReference type="GO" id="GO:0003677">
    <property type="term" value="F:DNA binding"/>
    <property type="evidence" value="ECO:0007669"/>
    <property type="project" value="UniProtKB-KW"/>
</dbReference>
<dbReference type="GO" id="GO:0016987">
    <property type="term" value="F:sigma factor activity"/>
    <property type="evidence" value="ECO:0007669"/>
    <property type="project" value="UniProtKB-KW"/>
</dbReference>
<dbReference type="OrthoDB" id="281047at2"/>
<name>A0A517YDP7_9BACT</name>
<accession>A0A517YDP7</accession>
<dbReference type="AlphaFoldDB" id="A0A517YDP7"/>
<dbReference type="InterPro" id="IPR013325">
    <property type="entry name" value="RNA_pol_sigma_r2"/>
</dbReference>
<protein>
    <submittedName>
        <fullName evidence="7">RNA polymerase sigma factor RpoE</fullName>
    </submittedName>
</protein>
<dbReference type="InterPro" id="IPR007627">
    <property type="entry name" value="RNA_pol_sigma70_r2"/>
</dbReference>
<dbReference type="GO" id="GO:0006352">
    <property type="term" value="P:DNA-templated transcription initiation"/>
    <property type="evidence" value="ECO:0007669"/>
    <property type="project" value="InterPro"/>
</dbReference>
<evidence type="ECO:0000259" key="6">
    <source>
        <dbReference type="Pfam" id="PF04542"/>
    </source>
</evidence>
<evidence type="ECO:0000256" key="3">
    <source>
        <dbReference type="ARBA" id="ARBA00023082"/>
    </source>
</evidence>
<dbReference type="Proteomes" id="UP000315017">
    <property type="component" value="Chromosome"/>
</dbReference>
<dbReference type="InterPro" id="IPR013324">
    <property type="entry name" value="RNA_pol_sigma_r3/r4-like"/>
</dbReference>
<dbReference type="NCBIfam" id="TIGR02937">
    <property type="entry name" value="sigma70-ECF"/>
    <property type="match status" value="1"/>
</dbReference>
<proteinExistence type="inferred from homology"/>
<evidence type="ECO:0000313" key="7">
    <source>
        <dbReference type="EMBL" id="QDU28367.1"/>
    </source>
</evidence>
<keyword evidence="3" id="KW-0731">Sigma factor</keyword>
<dbReference type="Gene3D" id="1.10.1740.10">
    <property type="match status" value="1"/>
</dbReference>
<organism evidence="7 8">
    <name type="scientific">Anatilimnocola aggregata</name>
    <dbReference type="NCBI Taxonomy" id="2528021"/>
    <lineage>
        <taxon>Bacteria</taxon>
        <taxon>Pseudomonadati</taxon>
        <taxon>Planctomycetota</taxon>
        <taxon>Planctomycetia</taxon>
        <taxon>Pirellulales</taxon>
        <taxon>Pirellulaceae</taxon>
        <taxon>Anatilimnocola</taxon>
    </lineage>
</organism>
<dbReference type="InterPro" id="IPR039425">
    <property type="entry name" value="RNA_pol_sigma-70-like"/>
</dbReference>
<dbReference type="Gene3D" id="1.10.10.10">
    <property type="entry name" value="Winged helix-like DNA-binding domain superfamily/Winged helix DNA-binding domain"/>
    <property type="match status" value="1"/>
</dbReference>
<keyword evidence="8" id="KW-1185">Reference proteome</keyword>
<dbReference type="SUPFAM" id="SSF88946">
    <property type="entry name" value="Sigma2 domain of RNA polymerase sigma factors"/>
    <property type="match status" value="1"/>
</dbReference>
<dbReference type="Pfam" id="PF04542">
    <property type="entry name" value="Sigma70_r2"/>
    <property type="match status" value="1"/>
</dbReference>
<dbReference type="InterPro" id="IPR014284">
    <property type="entry name" value="RNA_pol_sigma-70_dom"/>
</dbReference>
<dbReference type="RefSeq" id="WP_145090530.1">
    <property type="nucleotide sequence ID" value="NZ_CP036274.1"/>
</dbReference>
<feature type="domain" description="RNA polymerase sigma-70 region 2" evidence="6">
    <location>
        <begin position="25"/>
        <end position="92"/>
    </location>
</feature>
<dbReference type="PANTHER" id="PTHR43133">
    <property type="entry name" value="RNA POLYMERASE ECF-TYPE SIGMA FACTO"/>
    <property type="match status" value="1"/>
</dbReference>
<sequence length="188" mass="21529">MNTTSLSLLDRLSRGSDQAAWSRFVDLYTPLLLAWCKRLGLSDADSADLMQTVFVTLCEKLPAFRYDPAHSFRAWLKTVLLNSWRNQARKQRSGTPGAAAALDPDQLPDTDPRLQLDEAEYRSHLVRRALAMIQEQFEPTTARACWEFVVEERPAQEVADELGISVNSVYLAKSRVLRHLRQELRWLL</sequence>